<dbReference type="PROSITE" id="PS51677">
    <property type="entry name" value="NODB"/>
    <property type="match status" value="1"/>
</dbReference>
<sequence length="46" mass="4952">MIAAGHQLGNHDYSHVNLSNLPLSSAKEEIKKPVPYSSTTATKSDL</sequence>
<keyword evidence="4" id="KW-1185">Reference proteome</keyword>
<organism evidence="3 4">
    <name type="scientific">Microbulbifer spongiae</name>
    <dbReference type="NCBI Taxonomy" id="2944933"/>
    <lineage>
        <taxon>Bacteria</taxon>
        <taxon>Pseudomonadati</taxon>
        <taxon>Pseudomonadota</taxon>
        <taxon>Gammaproteobacteria</taxon>
        <taxon>Cellvibrionales</taxon>
        <taxon>Microbulbiferaceae</taxon>
        <taxon>Microbulbifer</taxon>
    </lineage>
</organism>
<evidence type="ECO:0000259" key="2">
    <source>
        <dbReference type="PROSITE" id="PS51677"/>
    </source>
</evidence>
<name>A0ABY9E8A6_9GAMM</name>
<evidence type="ECO:0000256" key="1">
    <source>
        <dbReference type="SAM" id="MobiDB-lite"/>
    </source>
</evidence>
<proteinExistence type="predicted"/>
<evidence type="ECO:0000313" key="4">
    <source>
        <dbReference type="Proteomes" id="UP001321520"/>
    </source>
</evidence>
<dbReference type="SUPFAM" id="SSF88713">
    <property type="entry name" value="Glycoside hydrolase/deacetylase"/>
    <property type="match status" value="1"/>
</dbReference>
<protein>
    <recommendedName>
        <fullName evidence="2">NodB homology domain-containing protein</fullName>
    </recommendedName>
</protein>
<gene>
    <name evidence="3" type="ORF">M8T91_10590</name>
</gene>
<feature type="compositionally biased region" description="Polar residues" evidence="1">
    <location>
        <begin position="36"/>
        <end position="46"/>
    </location>
</feature>
<dbReference type="InterPro" id="IPR011330">
    <property type="entry name" value="Glyco_hydro/deAcase_b/a-brl"/>
</dbReference>
<evidence type="ECO:0000313" key="3">
    <source>
        <dbReference type="EMBL" id="WKD48382.1"/>
    </source>
</evidence>
<dbReference type="RefSeq" id="WP_301414133.1">
    <property type="nucleotide sequence ID" value="NZ_CP098023.1"/>
</dbReference>
<reference evidence="3 4" key="1">
    <citation type="submission" date="2022-05" db="EMBL/GenBank/DDBJ databases">
        <title>Microbulbifer sp. nov., isolated from sponge.</title>
        <authorList>
            <person name="Gao L."/>
        </authorList>
    </citation>
    <scope>NUCLEOTIDE SEQUENCE [LARGE SCALE GENOMIC DNA]</scope>
    <source>
        <strain evidence="3 4">MI-G</strain>
    </source>
</reference>
<dbReference type="Proteomes" id="UP001321520">
    <property type="component" value="Chromosome"/>
</dbReference>
<dbReference type="EMBL" id="CP098023">
    <property type="protein sequence ID" value="WKD48382.1"/>
    <property type="molecule type" value="Genomic_DNA"/>
</dbReference>
<dbReference type="InterPro" id="IPR002509">
    <property type="entry name" value="NODB_dom"/>
</dbReference>
<feature type="domain" description="NodB homology" evidence="2">
    <location>
        <begin position="1"/>
        <end position="46"/>
    </location>
</feature>
<dbReference type="Gene3D" id="3.20.20.370">
    <property type="entry name" value="Glycoside hydrolase/deacetylase"/>
    <property type="match status" value="1"/>
</dbReference>
<feature type="region of interest" description="Disordered" evidence="1">
    <location>
        <begin position="25"/>
        <end position="46"/>
    </location>
</feature>
<accession>A0ABY9E8A6</accession>